<name>A0A3A3G1E6_9BURK</name>
<dbReference type="RefSeq" id="WP_119785754.1">
    <property type="nucleotide sequence ID" value="NZ_QYUQ01000002.1"/>
</dbReference>
<protein>
    <recommendedName>
        <fullName evidence="4">Lysozyme inhibitor LprI N-terminal domain-containing protein</fullName>
    </recommendedName>
</protein>
<dbReference type="AlphaFoldDB" id="A0A3A3G1E6"/>
<comment type="caution">
    <text evidence="2">The sequence shown here is derived from an EMBL/GenBank/DDBJ whole genome shotgun (WGS) entry which is preliminary data.</text>
</comment>
<dbReference type="Proteomes" id="UP000266327">
    <property type="component" value="Unassembled WGS sequence"/>
</dbReference>
<dbReference type="EMBL" id="QYUQ01000002">
    <property type="protein sequence ID" value="RJG02263.1"/>
    <property type="molecule type" value="Genomic_DNA"/>
</dbReference>
<organism evidence="2 3">
    <name type="scientific">Noviherbaspirillum sedimenti</name>
    <dbReference type="NCBI Taxonomy" id="2320865"/>
    <lineage>
        <taxon>Bacteria</taxon>
        <taxon>Pseudomonadati</taxon>
        <taxon>Pseudomonadota</taxon>
        <taxon>Betaproteobacteria</taxon>
        <taxon>Burkholderiales</taxon>
        <taxon>Oxalobacteraceae</taxon>
        <taxon>Noviherbaspirillum</taxon>
    </lineage>
</organism>
<keyword evidence="3" id="KW-1185">Reference proteome</keyword>
<feature type="chain" id="PRO_5017316299" description="Lysozyme inhibitor LprI N-terminal domain-containing protein" evidence="1">
    <location>
        <begin position="21"/>
        <end position="120"/>
    </location>
</feature>
<proteinExistence type="predicted"/>
<dbReference type="OrthoDB" id="9155263at2"/>
<reference evidence="3" key="1">
    <citation type="submission" date="2018-09" db="EMBL/GenBank/DDBJ databases">
        <authorList>
            <person name="Zhu H."/>
        </authorList>
    </citation>
    <scope>NUCLEOTIDE SEQUENCE [LARGE SCALE GENOMIC DNA]</scope>
    <source>
        <strain evidence="3">K1S02-23</strain>
    </source>
</reference>
<feature type="signal peptide" evidence="1">
    <location>
        <begin position="1"/>
        <end position="20"/>
    </location>
</feature>
<evidence type="ECO:0008006" key="4">
    <source>
        <dbReference type="Google" id="ProtNLM"/>
    </source>
</evidence>
<gene>
    <name evidence="2" type="ORF">D3878_12325</name>
</gene>
<sequence length="120" mass="12889">MRALLACVLLLAAAAASAGALETCQAQKQAAEAVQLCVETAQLHSTNALRKLSAATRAAIRNKTQGGGRPGLLREYRQLEARHVRERNTLCRRQTAALERIACVADMNEAHGAQLSRLAE</sequence>
<evidence type="ECO:0000256" key="1">
    <source>
        <dbReference type="SAM" id="SignalP"/>
    </source>
</evidence>
<evidence type="ECO:0000313" key="3">
    <source>
        <dbReference type="Proteomes" id="UP000266327"/>
    </source>
</evidence>
<evidence type="ECO:0000313" key="2">
    <source>
        <dbReference type="EMBL" id="RJG02263.1"/>
    </source>
</evidence>
<accession>A0A3A3G1E6</accession>
<keyword evidence="1" id="KW-0732">Signal</keyword>